<gene>
    <name evidence="2" type="ORF">THAOC_04111</name>
</gene>
<protein>
    <recommendedName>
        <fullName evidence="1">Adaptor protein ClpS core domain-containing protein</fullName>
    </recommendedName>
</protein>
<evidence type="ECO:0000259" key="1">
    <source>
        <dbReference type="Pfam" id="PF02617"/>
    </source>
</evidence>
<evidence type="ECO:0000313" key="2">
    <source>
        <dbReference type="EMBL" id="EJK74221.1"/>
    </source>
</evidence>
<reference evidence="2 3" key="1">
    <citation type="journal article" date="2012" name="Genome Biol.">
        <title>Genome and low-iron response of an oceanic diatom adapted to chronic iron limitation.</title>
        <authorList>
            <person name="Lommer M."/>
            <person name="Specht M."/>
            <person name="Roy A.S."/>
            <person name="Kraemer L."/>
            <person name="Andreson R."/>
            <person name="Gutowska M.A."/>
            <person name="Wolf J."/>
            <person name="Bergner S.V."/>
            <person name="Schilhabel M.B."/>
            <person name="Klostermeier U.C."/>
            <person name="Beiko R.G."/>
            <person name="Rosenstiel P."/>
            <person name="Hippler M."/>
            <person name="Laroche J."/>
        </authorList>
    </citation>
    <scope>NUCLEOTIDE SEQUENCE [LARGE SCALE GENOMIC DNA]</scope>
    <source>
        <strain evidence="2 3">CCMP1005</strain>
    </source>
</reference>
<proteinExistence type="predicted"/>
<evidence type="ECO:0000313" key="3">
    <source>
        <dbReference type="Proteomes" id="UP000266841"/>
    </source>
</evidence>
<dbReference type="EMBL" id="AGNL01003852">
    <property type="protein sequence ID" value="EJK74221.1"/>
    <property type="molecule type" value="Genomic_DNA"/>
</dbReference>
<dbReference type="GO" id="GO:0006508">
    <property type="term" value="P:proteolysis"/>
    <property type="evidence" value="ECO:0007669"/>
    <property type="project" value="InterPro"/>
</dbReference>
<dbReference type="eggNOG" id="ENOG502S7DJ">
    <property type="taxonomic scope" value="Eukaryota"/>
</dbReference>
<dbReference type="GO" id="GO:0030163">
    <property type="term" value="P:protein catabolic process"/>
    <property type="evidence" value="ECO:0007669"/>
    <property type="project" value="InterPro"/>
</dbReference>
<keyword evidence="3" id="KW-1185">Reference proteome</keyword>
<organism evidence="2 3">
    <name type="scientific">Thalassiosira oceanica</name>
    <name type="common">Marine diatom</name>
    <dbReference type="NCBI Taxonomy" id="159749"/>
    <lineage>
        <taxon>Eukaryota</taxon>
        <taxon>Sar</taxon>
        <taxon>Stramenopiles</taxon>
        <taxon>Ochrophyta</taxon>
        <taxon>Bacillariophyta</taxon>
        <taxon>Coscinodiscophyceae</taxon>
        <taxon>Thalassiosirophycidae</taxon>
        <taxon>Thalassiosirales</taxon>
        <taxon>Thalassiosiraceae</taxon>
        <taxon>Thalassiosira</taxon>
    </lineage>
</organism>
<dbReference type="Pfam" id="PF02617">
    <property type="entry name" value="ClpS"/>
    <property type="match status" value="1"/>
</dbReference>
<name>K0TJY8_THAOC</name>
<dbReference type="InterPro" id="IPR003769">
    <property type="entry name" value="ClpS_core"/>
</dbReference>
<dbReference type="InterPro" id="IPR014719">
    <property type="entry name" value="Ribosomal_bL12_C/ClpS-like"/>
</dbReference>
<dbReference type="OrthoDB" id="2013930at2759"/>
<dbReference type="AlphaFoldDB" id="K0TJY8"/>
<feature type="domain" description="Adaptor protein ClpS core" evidence="1">
    <location>
        <begin position="6"/>
        <end position="69"/>
    </location>
</feature>
<dbReference type="InterPro" id="IPR022935">
    <property type="entry name" value="ClpS"/>
</dbReference>
<dbReference type="Proteomes" id="UP000266841">
    <property type="component" value="Unassembled WGS sequence"/>
</dbReference>
<comment type="caution">
    <text evidence="2">The sequence shown here is derived from an EMBL/GenBank/DDBJ whole genome shotgun (WGS) entry which is preliminary data.</text>
</comment>
<dbReference type="PANTHER" id="PTHR33473:SF17">
    <property type="entry name" value="ATP-DEPENDENT CLP PROTEASE ADAPTER PROTEIN CLPS1, CHLOROPLASTIC"/>
    <property type="match status" value="1"/>
</dbReference>
<dbReference type="PANTHER" id="PTHR33473">
    <property type="entry name" value="ATP-DEPENDENT CLP PROTEASE ADAPTER PROTEIN CLPS1, CHLOROPLASTIC"/>
    <property type="match status" value="1"/>
</dbReference>
<accession>K0TJY8</accession>
<dbReference type="Gene3D" id="3.30.1390.10">
    <property type="match status" value="1"/>
</dbReference>
<dbReference type="SUPFAM" id="SSF54736">
    <property type="entry name" value="ClpS-like"/>
    <property type="match status" value="1"/>
</dbReference>
<sequence length="84" mass="9632">MDPNGDYILRIYNDNINTREYVAVCLVQVVGCSEMRAYHTMQDAHHNGIAKVGEYNQEIAECYEEQLNDRGIMCDVVNSNTGWE</sequence>